<dbReference type="GO" id="GO:0016020">
    <property type="term" value="C:membrane"/>
    <property type="evidence" value="ECO:0007669"/>
    <property type="project" value="InterPro"/>
</dbReference>
<sequence length="120" mass="14005">MIAPMPYFLQSPINTLGRYFDYQGTASRSEFWLFILFSWISSFAVGFIDALVPGEVLGSIWNLLLFTPTVTCAIRRMHDVDHRGWYLLIPFYNFIMLIFPSRPNRWQSANPDEFNWSGKA</sequence>
<dbReference type="EMBL" id="CAESAF010000014">
    <property type="protein sequence ID" value="CAB4332218.1"/>
    <property type="molecule type" value="Genomic_DNA"/>
</dbReference>
<reference evidence="2" key="1">
    <citation type="submission" date="2020-05" db="EMBL/GenBank/DDBJ databases">
        <authorList>
            <person name="Chiriac C."/>
            <person name="Salcher M."/>
            <person name="Ghai R."/>
            <person name="Kavagutti S V."/>
        </authorList>
    </citation>
    <scope>NUCLEOTIDE SEQUENCE</scope>
</reference>
<keyword evidence="1" id="KW-1133">Transmembrane helix</keyword>
<keyword evidence="1" id="KW-0472">Membrane</keyword>
<dbReference type="InterPro" id="IPR008523">
    <property type="entry name" value="DUF805"/>
</dbReference>
<dbReference type="Pfam" id="PF05656">
    <property type="entry name" value="DUF805"/>
    <property type="match status" value="1"/>
</dbReference>
<evidence type="ECO:0000256" key="1">
    <source>
        <dbReference type="SAM" id="Phobius"/>
    </source>
</evidence>
<keyword evidence="1" id="KW-0812">Transmembrane</keyword>
<gene>
    <name evidence="2" type="ORF">UFOPK3574_00272</name>
</gene>
<proteinExistence type="predicted"/>
<evidence type="ECO:0000313" key="2">
    <source>
        <dbReference type="EMBL" id="CAB4332218.1"/>
    </source>
</evidence>
<name>A0A6J5YTG2_9ZZZZ</name>
<organism evidence="2">
    <name type="scientific">freshwater metagenome</name>
    <dbReference type="NCBI Taxonomy" id="449393"/>
    <lineage>
        <taxon>unclassified sequences</taxon>
        <taxon>metagenomes</taxon>
        <taxon>ecological metagenomes</taxon>
    </lineage>
</organism>
<feature type="transmembrane region" description="Helical" evidence="1">
    <location>
        <begin position="31"/>
        <end position="52"/>
    </location>
</feature>
<dbReference type="AlphaFoldDB" id="A0A6J5YTG2"/>
<protein>
    <submittedName>
        <fullName evidence="2">Unannotated protein</fullName>
    </submittedName>
</protein>
<feature type="transmembrane region" description="Helical" evidence="1">
    <location>
        <begin position="84"/>
        <end position="100"/>
    </location>
</feature>
<accession>A0A6J5YTG2</accession>